<feature type="signal peptide" evidence="2">
    <location>
        <begin position="1"/>
        <end position="16"/>
    </location>
</feature>
<name>A0ABT1ATJ4_9RALS</name>
<keyword evidence="5" id="KW-1185">Reference proteome</keyword>
<proteinExistence type="predicted"/>
<dbReference type="Proteomes" id="UP001162811">
    <property type="component" value="Unassembled WGS sequence"/>
</dbReference>
<dbReference type="Gene3D" id="3.40.190.10">
    <property type="entry name" value="Periplasmic binding protein-like II"/>
    <property type="match status" value="2"/>
</dbReference>
<evidence type="ECO:0000313" key="4">
    <source>
        <dbReference type="EMBL" id="MCO5401715.1"/>
    </source>
</evidence>
<reference evidence="4" key="2">
    <citation type="journal article" date="2023" name="Front. Microbiol.">
        <title>Ralstonia chuxiongensis sp. nov., Ralstonia mojiangensis sp. nov., and Ralstonia soli sp. nov., isolated from tobacco fields, are three novel species in the family Burkholderiaceae.</title>
        <authorList>
            <person name="Lu C.H."/>
            <person name="Zhang Y.Y."/>
            <person name="Jiang N."/>
            <person name="Chen W."/>
            <person name="Shao X."/>
            <person name="Zhao Z.M."/>
            <person name="Lu W.L."/>
            <person name="Hu X."/>
            <person name="Xi Y.X."/>
            <person name="Zou S.Y."/>
            <person name="Wei Q.J."/>
            <person name="Lin Z.L."/>
            <person name="Gong L."/>
            <person name="Gai X.T."/>
            <person name="Zhang L.Q."/>
            <person name="Li J.Y."/>
            <person name="Jin Y."/>
            <person name="Xia Z.Y."/>
        </authorList>
    </citation>
    <scope>NUCLEOTIDE SEQUENCE</scope>
    <source>
        <strain evidence="4">21MJYT02-11</strain>
    </source>
</reference>
<evidence type="ECO:0000256" key="1">
    <source>
        <dbReference type="ARBA" id="ARBA00022729"/>
    </source>
</evidence>
<dbReference type="SUPFAM" id="SSF53850">
    <property type="entry name" value="Periplasmic binding protein-like II"/>
    <property type="match status" value="1"/>
</dbReference>
<evidence type="ECO:0000313" key="5">
    <source>
        <dbReference type="Proteomes" id="UP001162811"/>
    </source>
</evidence>
<feature type="chain" id="PRO_5047332418" evidence="2">
    <location>
        <begin position="17"/>
        <end position="272"/>
    </location>
</feature>
<accession>A0ABT1ATJ4</accession>
<dbReference type="RefSeq" id="WP_252685282.1">
    <property type="nucleotide sequence ID" value="NZ_JAMXHT010000017.1"/>
</dbReference>
<sequence length="272" mass="29445">MLTLLGALTVAGAATAAPEPTALERIRATGVITVCADPDNLPISAKSPEPSGYDVEIAQEIARSLGVRLAYHWFATNYARRAFRQVVEGRCDYIMGLPARIDFEEADARMVLSQPYYTTGFVPAVRADLPVNSYDDLKGYEVGVAIMTVADFVLFREGITRHLYQGQQDLFAALASGEITAAVMWGPSGGWYIKSHPEAKLRMVAESRPKMTFSLAVGVRKADADLREAIDRSLDALKSSGRIDAILQRYGVPQLAPAAAQPAPAQAGSDRR</sequence>
<reference evidence="4" key="1">
    <citation type="submission" date="2022-06" db="EMBL/GenBank/DDBJ databases">
        <authorList>
            <person name="Lu C.-H."/>
        </authorList>
    </citation>
    <scope>NUCLEOTIDE SEQUENCE</scope>
    <source>
        <strain evidence="4">21MJYT02-11</strain>
    </source>
</reference>
<dbReference type="CDD" id="cd13530">
    <property type="entry name" value="PBP2_peptides_like"/>
    <property type="match status" value="1"/>
</dbReference>
<dbReference type="PANTHER" id="PTHR35936:SF17">
    <property type="entry name" value="ARGININE-BINDING EXTRACELLULAR PROTEIN ARTP"/>
    <property type="match status" value="1"/>
</dbReference>
<comment type="caution">
    <text evidence="4">The sequence shown here is derived from an EMBL/GenBank/DDBJ whole genome shotgun (WGS) entry which is preliminary data.</text>
</comment>
<protein>
    <submittedName>
        <fullName evidence="4">Transporter substrate-binding domain-containing protein</fullName>
    </submittedName>
</protein>
<dbReference type="SMART" id="SM00062">
    <property type="entry name" value="PBPb"/>
    <property type="match status" value="1"/>
</dbReference>
<organism evidence="4 5">
    <name type="scientific">Ralstonia soli</name>
    <dbReference type="NCBI Taxonomy" id="2953896"/>
    <lineage>
        <taxon>Bacteria</taxon>
        <taxon>Pseudomonadati</taxon>
        <taxon>Pseudomonadota</taxon>
        <taxon>Betaproteobacteria</taxon>
        <taxon>Burkholderiales</taxon>
        <taxon>Burkholderiaceae</taxon>
        <taxon>Ralstonia</taxon>
    </lineage>
</organism>
<evidence type="ECO:0000256" key="2">
    <source>
        <dbReference type="SAM" id="SignalP"/>
    </source>
</evidence>
<gene>
    <name evidence="4" type="ORF">NG900_26230</name>
</gene>
<evidence type="ECO:0000259" key="3">
    <source>
        <dbReference type="SMART" id="SM00062"/>
    </source>
</evidence>
<dbReference type="InterPro" id="IPR001638">
    <property type="entry name" value="Solute-binding_3/MltF_N"/>
</dbReference>
<dbReference type="Pfam" id="PF00497">
    <property type="entry name" value="SBP_bac_3"/>
    <property type="match status" value="1"/>
</dbReference>
<feature type="domain" description="Solute-binding protein family 3/N-terminal" evidence="3">
    <location>
        <begin position="31"/>
        <end position="253"/>
    </location>
</feature>
<dbReference type="PANTHER" id="PTHR35936">
    <property type="entry name" value="MEMBRANE-BOUND LYTIC MUREIN TRANSGLYCOSYLASE F"/>
    <property type="match status" value="1"/>
</dbReference>
<keyword evidence="1 2" id="KW-0732">Signal</keyword>
<dbReference type="EMBL" id="JAMXHT010000017">
    <property type="protein sequence ID" value="MCO5401715.1"/>
    <property type="molecule type" value="Genomic_DNA"/>
</dbReference>